<evidence type="ECO:0000256" key="1">
    <source>
        <dbReference type="ARBA" id="ARBA00022553"/>
    </source>
</evidence>
<comment type="caution">
    <text evidence="6">The sequence shown here is derived from an EMBL/GenBank/DDBJ whole genome shotgun (WGS) entry which is preliminary data.</text>
</comment>
<dbReference type="CDD" id="cd17546">
    <property type="entry name" value="REC_hyHK_CKI1_RcsC-like"/>
    <property type="match status" value="1"/>
</dbReference>
<dbReference type="Gene3D" id="3.30.450.20">
    <property type="entry name" value="PAS domain"/>
    <property type="match status" value="1"/>
</dbReference>
<keyword evidence="2" id="KW-0902">Two-component regulatory system</keyword>
<dbReference type="Pfam" id="PF00989">
    <property type="entry name" value="PAS"/>
    <property type="match status" value="1"/>
</dbReference>
<dbReference type="SUPFAM" id="SSF52172">
    <property type="entry name" value="CheY-like"/>
    <property type="match status" value="2"/>
</dbReference>
<keyword evidence="1 3" id="KW-0597">Phosphoprotein</keyword>
<dbReference type="SMART" id="SM00448">
    <property type="entry name" value="REC"/>
    <property type="match status" value="1"/>
</dbReference>
<dbReference type="PANTHER" id="PTHR45339:SF1">
    <property type="entry name" value="HYBRID SIGNAL TRANSDUCTION HISTIDINE KINASE J"/>
    <property type="match status" value="1"/>
</dbReference>
<protein>
    <submittedName>
        <fullName evidence="6">PAS domain S-box-containing protein</fullName>
    </submittedName>
</protein>
<feature type="modified residue" description="4-aspartylphosphate" evidence="3">
    <location>
        <position position="446"/>
    </location>
</feature>
<evidence type="ECO:0000256" key="2">
    <source>
        <dbReference type="ARBA" id="ARBA00023012"/>
    </source>
</evidence>
<evidence type="ECO:0000313" key="6">
    <source>
        <dbReference type="EMBL" id="MDQ0454989.1"/>
    </source>
</evidence>
<dbReference type="RefSeq" id="WP_307157194.1">
    <property type="nucleotide sequence ID" value="NZ_JAUSWH010000003.1"/>
</dbReference>
<sequence length="524" mass="57487">MTEHVLERGLLDAVCDAQGSALLVIDRDDLVVYGSPQVLGFFPIPEFHLQPGTRLRDLLGSIYDHCIRRLSNPPSREDWIAERVAGQWRERWEGVDRTEKGRQVRMSKRRLPSGFGLCLMTDVTEQKKREEQWRLDQERVEVTEEILDRLPQPLFVLDDAAVIVAINRAMVSLTGLSAAALQGQSAGVIFAAEFLEEIHRRRDNAGHLGEAVALGDYRAWLYRVEKAGRIFTIVSFAAEAGDSRRILSAAPSLTLTKPTAVTRLEGPAMTRADLAGLKILVVSSDDILSRSLTAWLQAAGVDCCAVASGSEQRAFLGVARSADIRIDRVLVDRRMPPLCRALAEEQALAAVMVDADWTPETLGTALAQSREKPFALTPPTEAVQTPQPAAAPSPSAGILVVEDNAVNQIVFSQILEGLGCRYTLAANGTDALRIWQELRPEVVLMDISLPDIHGLDLARVMREQEKAGGPRSLIVGVLVPAFDQDRPKCLEAGMDDAIVKPLSPDMIEHLLQRHGHVARSVLQA</sequence>
<reference evidence="6 7" key="1">
    <citation type="submission" date="2023-07" db="EMBL/GenBank/DDBJ databases">
        <title>Genomic Encyclopedia of Type Strains, Phase IV (KMG-IV): sequencing the most valuable type-strain genomes for metagenomic binning, comparative biology and taxonomic classification.</title>
        <authorList>
            <person name="Goeker M."/>
        </authorList>
    </citation>
    <scope>NUCLEOTIDE SEQUENCE [LARGE SCALE GENOMIC DNA]</scope>
    <source>
        <strain evidence="6 7">DSM 100301</strain>
    </source>
</reference>
<gene>
    <name evidence="6" type="ORF">QO005_001319</name>
</gene>
<dbReference type="InterPro" id="IPR013767">
    <property type="entry name" value="PAS_fold"/>
</dbReference>
<dbReference type="InterPro" id="IPR011006">
    <property type="entry name" value="CheY-like_superfamily"/>
</dbReference>
<feature type="domain" description="PAS" evidence="5">
    <location>
        <begin position="139"/>
        <end position="199"/>
    </location>
</feature>
<dbReference type="SMART" id="SM00091">
    <property type="entry name" value="PAS"/>
    <property type="match status" value="1"/>
</dbReference>
<accession>A0ABU0ICM5</accession>
<dbReference type="CDD" id="cd00130">
    <property type="entry name" value="PAS"/>
    <property type="match status" value="1"/>
</dbReference>
<dbReference type="InterPro" id="IPR035965">
    <property type="entry name" value="PAS-like_dom_sf"/>
</dbReference>
<keyword evidence="7" id="KW-1185">Reference proteome</keyword>
<dbReference type="Gene3D" id="3.40.50.2300">
    <property type="match status" value="1"/>
</dbReference>
<evidence type="ECO:0000259" key="4">
    <source>
        <dbReference type="PROSITE" id="PS50110"/>
    </source>
</evidence>
<evidence type="ECO:0000256" key="3">
    <source>
        <dbReference type="PROSITE-ProRule" id="PRU00169"/>
    </source>
</evidence>
<organism evidence="6 7">
    <name type="scientific">Rhizobium paknamense</name>
    <dbReference type="NCBI Taxonomy" id="1206817"/>
    <lineage>
        <taxon>Bacteria</taxon>
        <taxon>Pseudomonadati</taxon>
        <taxon>Pseudomonadota</taxon>
        <taxon>Alphaproteobacteria</taxon>
        <taxon>Hyphomicrobiales</taxon>
        <taxon>Rhizobiaceae</taxon>
        <taxon>Rhizobium/Agrobacterium group</taxon>
        <taxon>Rhizobium</taxon>
    </lineage>
</organism>
<dbReference type="NCBIfam" id="TIGR00229">
    <property type="entry name" value="sensory_box"/>
    <property type="match status" value="1"/>
</dbReference>
<feature type="domain" description="Response regulatory" evidence="4">
    <location>
        <begin position="397"/>
        <end position="515"/>
    </location>
</feature>
<dbReference type="PROSITE" id="PS50110">
    <property type="entry name" value="RESPONSE_REGULATORY"/>
    <property type="match status" value="1"/>
</dbReference>
<dbReference type="PROSITE" id="PS50112">
    <property type="entry name" value="PAS"/>
    <property type="match status" value="1"/>
</dbReference>
<dbReference type="PANTHER" id="PTHR45339">
    <property type="entry name" value="HYBRID SIGNAL TRANSDUCTION HISTIDINE KINASE J"/>
    <property type="match status" value="1"/>
</dbReference>
<evidence type="ECO:0000259" key="5">
    <source>
        <dbReference type="PROSITE" id="PS50112"/>
    </source>
</evidence>
<dbReference type="EMBL" id="JAUSWH010000003">
    <property type="protein sequence ID" value="MDQ0454989.1"/>
    <property type="molecule type" value="Genomic_DNA"/>
</dbReference>
<dbReference type="InterPro" id="IPR000014">
    <property type="entry name" value="PAS"/>
</dbReference>
<dbReference type="InterPro" id="IPR001789">
    <property type="entry name" value="Sig_transdc_resp-reg_receiver"/>
</dbReference>
<dbReference type="Proteomes" id="UP001235269">
    <property type="component" value="Unassembled WGS sequence"/>
</dbReference>
<proteinExistence type="predicted"/>
<name>A0ABU0ICM5_9HYPH</name>
<dbReference type="SUPFAM" id="SSF55785">
    <property type="entry name" value="PYP-like sensor domain (PAS domain)"/>
    <property type="match status" value="1"/>
</dbReference>
<evidence type="ECO:0000313" key="7">
    <source>
        <dbReference type="Proteomes" id="UP001235269"/>
    </source>
</evidence>
<dbReference type="Pfam" id="PF00072">
    <property type="entry name" value="Response_reg"/>
    <property type="match status" value="1"/>
</dbReference>